<dbReference type="CDD" id="cd16922">
    <property type="entry name" value="HATPase_EvgS-ArcB-TorS-like"/>
    <property type="match status" value="1"/>
</dbReference>
<feature type="domain" description="Response regulatory" evidence="8">
    <location>
        <begin position="730"/>
        <end position="847"/>
    </location>
</feature>
<dbReference type="InterPro" id="IPR036890">
    <property type="entry name" value="HATPase_C_sf"/>
</dbReference>
<evidence type="ECO:0000259" key="7">
    <source>
        <dbReference type="PROSITE" id="PS50109"/>
    </source>
</evidence>
<keyword evidence="6" id="KW-0472">Membrane</keyword>
<dbReference type="RefSeq" id="WP_129223956.1">
    <property type="nucleotide sequence ID" value="NZ_QYBB01000003.1"/>
</dbReference>
<dbReference type="SUPFAM" id="SSF55785">
    <property type="entry name" value="PYP-like sensor domain (PAS domain)"/>
    <property type="match status" value="3"/>
</dbReference>
<dbReference type="CDD" id="cd00082">
    <property type="entry name" value="HisKA"/>
    <property type="match status" value="1"/>
</dbReference>
<dbReference type="SUPFAM" id="SSF47384">
    <property type="entry name" value="Homodimeric domain of signal transducing histidine kinase"/>
    <property type="match status" value="1"/>
</dbReference>
<gene>
    <name evidence="11" type="ORF">D3273_04565</name>
</gene>
<dbReference type="SMART" id="SM00086">
    <property type="entry name" value="PAC"/>
    <property type="match status" value="3"/>
</dbReference>
<dbReference type="EC" id="2.7.13.3" evidence="2"/>
<evidence type="ECO:0000256" key="6">
    <source>
        <dbReference type="SAM" id="Phobius"/>
    </source>
</evidence>
<dbReference type="PRINTS" id="PR00344">
    <property type="entry name" value="BCTRLSENSOR"/>
</dbReference>
<dbReference type="CDD" id="cd17546">
    <property type="entry name" value="REC_hyHK_CKI1_RcsC-like"/>
    <property type="match status" value="1"/>
</dbReference>
<dbReference type="SMART" id="SM00388">
    <property type="entry name" value="HisKA"/>
    <property type="match status" value="1"/>
</dbReference>
<feature type="domain" description="PAS" evidence="9">
    <location>
        <begin position="84"/>
        <end position="154"/>
    </location>
</feature>
<dbReference type="OrthoDB" id="9789782at2"/>
<dbReference type="InterPro" id="IPR003661">
    <property type="entry name" value="HisK_dim/P_dom"/>
</dbReference>
<dbReference type="SUPFAM" id="SSF52172">
    <property type="entry name" value="CheY-like"/>
    <property type="match status" value="1"/>
</dbReference>
<comment type="catalytic activity">
    <reaction evidence="1">
        <text>ATP + protein L-histidine = ADP + protein N-phospho-L-histidine.</text>
        <dbReference type="EC" id="2.7.13.3"/>
    </reaction>
</comment>
<dbReference type="InterPro" id="IPR036097">
    <property type="entry name" value="HisK_dim/P_sf"/>
</dbReference>
<evidence type="ECO:0000259" key="10">
    <source>
        <dbReference type="PROSITE" id="PS50113"/>
    </source>
</evidence>
<evidence type="ECO:0000259" key="9">
    <source>
        <dbReference type="PROSITE" id="PS50112"/>
    </source>
</evidence>
<dbReference type="InterPro" id="IPR005467">
    <property type="entry name" value="His_kinase_dom"/>
</dbReference>
<dbReference type="InterPro" id="IPR003594">
    <property type="entry name" value="HATPase_dom"/>
</dbReference>
<dbReference type="InterPro" id="IPR004358">
    <property type="entry name" value="Sig_transdc_His_kin-like_C"/>
</dbReference>
<feature type="domain" description="Histidine kinase" evidence="7">
    <location>
        <begin position="488"/>
        <end position="711"/>
    </location>
</feature>
<dbReference type="InterPro" id="IPR000700">
    <property type="entry name" value="PAS-assoc_C"/>
</dbReference>
<evidence type="ECO:0000313" key="12">
    <source>
        <dbReference type="Proteomes" id="UP000290759"/>
    </source>
</evidence>
<dbReference type="InterPro" id="IPR001610">
    <property type="entry name" value="PAC"/>
</dbReference>
<name>A0A4Q2U8Q8_9HYPH</name>
<dbReference type="Gene3D" id="3.30.565.10">
    <property type="entry name" value="Histidine kinase-like ATPase, C-terminal domain"/>
    <property type="match status" value="1"/>
</dbReference>
<reference evidence="11 12" key="2">
    <citation type="submission" date="2019-02" db="EMBL/GenBank/DDBJ databases">
        <title>'Lichenibacterium ramalinii' gen. nov. sp. nov., 'Lichenibacterium minor' gen. nov. sp. nov.</title>
        <authorList>
            <person name="Pankratov T."/>
        </authorList>
    </citation>
    <scope>NUCLEOTIDE SEQUENCE [LARGE SCALE GENOMIC DNA]</scope>
    <source>
        <strain evidence="11 12">RmlP026</strain>
    </source>
</reference>
<feature type="domain" description="PAC" evidence="10">
    <location>
        <begin position="157"/>
        <end position="211"/>
    </location>
</feature>
<accession>A0A4Q2U8Q8</accession>
<keyword evidence="3 5" id="KW-0597">Phosphoprotein</keyword>
<dbReference type="GO" id="GO:0000155">
    <property type="term" value="F:phosphorelay sensor kinase activity"/>
    <property type="evidence" value="ECO:0007669"/>
    <property type="project" value="InterPro"/>
</dbReference>
<dbReference type="SMART" id="SM00091">
    <property type="entry name" value="PAS"/>
    <property type="match status" value="3"/>
</dbReference>
<protein>
    <recommendedName>
        <fullName evidence="2">histidine kinase</fullName>
        <ecNumber evidence="2">2.7.13.3</ecNumber>
    </recommendedName>
</protein>
<dbReference type="PROSITE" id="PS50110">
    <property type="entry name" value="RESPONSE_REGULATORY"/>
    <property type="match status" value="1"/>
</dbReference>
<dbReference type="Pfam" id="PF08448">
    <property type="entry name" value="PAS_4"/>
    <property type="match status" value="1"/>
</dbReference>
<dbReference type="EMBL" id="QYBB01000003">
    <property type="protein sequence ID" value="RYC33149.1"/>
    <property type="molecule type" value="Genomic_DNA"/>
</dbReference>
<dbReference type="Gene3D" id="3.40.50.2300">
    <property type="match status" value="1"/>
</dbReference>
<evidence type="ECO:0000259" key="8">
    <source>
        <dbReference type="PROSITE" id="PS50110"/>
    </source>
</evidence>
<evidence type="ECO:0000256" key="1">
    <source>
        <dbReference type="ARBA" id="ARBA00000085"/>
    </source>
</evidence>
<dbReference type="InterPro" id="IPR013655">
    <property type="entry name" value="PAS_fold_3"/>
</dbReference>
<dbReference type="SUPFAM" id="SSF55874">
    <property type="entry name" value="ATPase domain of HSP90 chaperone/DNA topoisomerase II/histidine kinase"/>
    <property type="match status" value="1"/>
</dbReference>
<dbReference type="PANTHER" id="PTHR45339:SF5">
    <property type="entry name" value="HISTIDINE KINASE"/>
    <property type="match status" value="1"/>
</dbReference>
<feature type="modified residue" description="4-aspartylphosphate" evidence="5">
    <location>
        <position position="779"/>
    </location>
</feature>
<dbReference type="PROSITE" id="PS50112">
    <property type="entry name" value="PAS"/>
    <property type="match status" value="2"/>
</dbReference>
<keyword evidence="4" id="KW-0902">Two-component regulatory system</keyword>
<proteinExistence type="predicted"/>
<feature type="domain" description="PAS" evidence="9">
    <location>
        <begin position="361"/>
        <end position="410"/>
    </location>
</feature>
<dbReference type="NCBIfam" id="TIGR00229">
    <property type="entry name" value="sensory_box"/>
    <property type="match status" value="2"/>
</dbReference>
<dbReference type="Proteomes" id="UP000290759">
    <property type="component" value="Unassembled WGS sequence"/>
</dbReference>
<keyword evidence="12" id="KW-1185">Reference proteome</keyword>
<dbReference type="GO" id="GO:0005886">
    <property type="term" value="C:plasma membrane"/>
    <property type="evidence" value="ECO:0007669"/>
    <property type="project" value="UniProtKB-SubCell"/>
</dbReference>
<dbReference type="PROSITE" id="PS50113">
    <property type="entry name" value="PAC"/>
    <property type="match status" value="1"/>
</dbReference>
<dbReference type="Pfam" id="PF00512">
    <property type="entry name" value="HisKA"/>
    <property type="match status" value="1"/>
</dbReference>
<dbReference type="Gene3D" id="3.30.450.20">
    <property type="entry name" value="PAS domain"/>
    <property type="match status" value="3"/>
</dbReference>
<evidence type="ECO:0000256" key="3">
    <source>
        <dbReference type="ARBA" id="ARBA00022553"/>
    </source>
</evidence>
<dbReference type="InterPro" id="IPR001789">
    <property type="entry name" value="Sig_transdc_resp-reg_receiver"/>
</dbReference>
<dbReference type="InterPro" id="IPR000014">
    <property type="entry name" value="PAS"/>
</dbReference>
<dbReference type="Gene3D" id="1.10.287.130">
    <property type="match status" value="1"/>
</dbReference>
<dbReference type="InterPro" id="IPR013656">
    <property type="entry name" value="PAS_4"/>
</dbReference>
<dbReference type="Pfam" id="PF00072">
    <property type="entry name" value="Response_reg"/>
    <property type="match status" value="1"/>
</dbReference>
<organism evidence="11 12">
    <name type="scientific">Lichenibacterium minor</name>
    <dbReference type="NCBI Taxonomy" id="2316528"/>
    <lineage>
        <taxon>Bacteria</taxon>
        <taxon>Pseudomonadati</taxon>
        <taxon>Pseudomonadota</taxon>
        <taxon>Alphaproteobacteria</taxon>
        <taxon>Hyphomicrobiales</taxon>
        <taxon>Lichenihabitantaceae</taxon>
        <taxon>Lichenibacterium</taxon>
    </lineage>
</organism>
<dbReference type="CDD" id="cd00130">
    <property type="entry name" value="PAS"/>
    <property type="match status" value="2"/>
</dbReference>
<comment type="caution">
    <text evidence="11">The sequence shown here is derived from an EMBL/GenBank/DDBJ whole genome shotgun (WGS) entry which is preliminary data.</text>
</comment>
<evidence type="ECO:0000313" key="11">
    <source>
        <dbReference type="EMBL" id="RYC33149.1"/>
    </source>
</evidence>
<dbReference type="Pfam" id="PF02518">
    <property type="entry name" value="HATPase_c"/>
    <property type="match status" value="1"/>
</dbReference>
<keyword evidence="6" id="KW-0812">Transmembrane</keyword>
<dbReference type="InterPro" id="IPR035965">
    <property type="entry name" value="PAS-like_dom_sf"/>
</dbReference>
<dbReference type="AlphaFoldDB" id="A0A4Q2U8Q8"/>
<evidence type="ECO:0000256" key="5">
    <source>
        <dbReference type="PROSITE-ProRule" id="PRU00169"/>
    </source>
</evidence>
<dbReference type="PANTHER" id="PTHR45339">
    <property type="entry name" value="HYBRID SIGNAL TRANSDUCTION HISTIDINE KINASE J"/>
    <property type="match status" value="1"/>
</dbReference>
<dbReference type="Pfam" id="PF08447">
    <property type="entry name" value="PAS_3"/>
    <property type="match status" value="2"/>
</dbReference>
<evidence type="ECO:0000256" key="2">
    <source>
        <dbReference type="ARBA" id="ARBA00012438"/>
    </source>
</evidence>
<dbReference type="InterPro" id="IPR036641">
    <property type="entry name" value="HPT_dom_sf"/>
</dbReference>
<sequence length="976" mass="102735">MPDPVPDDDPAPAGFGAEHAVPGGAALIVAAFWAASVLGLPVAVAAPSAALCVALCVLPLVLARADRRRKRDAARDTWLRLRASERRFKLLADHAADMIVEADRDMVRRFVSSSSRTLLGYAPDELEGTAVMDIVHPEDAPGYRLALAGLLDGTRERVVATQRYRRKDGSYRWIEGNMRATRDPVTGEPSGYVGALRDVSDRHAAEAAVRASEAFLRGVVDASPDCIKVLDLDGDISFMSRNGLCLLEFDGARDALGRDFVGLWPVEVRPTARSAVAAAAAGASSRFRAHCVSAKDNPLHLDVVIAPILGANGRPERLLALSRDVSAAVGAEEALGRVRDRYRLLAENSSDVVMLREPGPDGAALYVSPSSARVLGYPPDEVARGRLADVIHPDDRDAVRALLARLGPDDGIVLHTHRVARGDGDLIWVEGAFHMAERVGGPVVVVALRDVTERRQRADDLAAAKDMAERAQRDAEAASQAKSDFLAAMSHEIRTPLNSIIGFTDLMIDAGGLPASAASQAELIRAAGAALLTVVNDILDFSKAEAGAVELEAIPFSPEALAEGCAAILRGYAGTKALDIEVEIAAGLPAGLVGDEGRLRQVLLNLLNNAVKFTPRGRVVLRVSSLGTAGSGGETVRFEVADTGIGIARDKQHRLFERFSQVDSSVARRFGGSGLGLAICKRLVELMGGEIGVSSREGDGSTFWFTVTLPPSAVTAPSPPQRAGASRVARILVVEDIDINQRLAVALLEAAGHAVDVAGDGAQAVAAVAAAPYDLVLMDVQMPGMDGVTATRLIRASAGPQRSVPIVAMTANVFPEQVRAFREAGMDGHLGKPLNRAQLHAAVARWTAGSGAGPAALPFDEAAYAQLGTYLGPARLDDVLSRLAASLPQRFSPGSVAIPDDLRRWKADAHVVLSVAGMAGLSDLAARSRALEAAVPGSDGYATCLEAVRAARDAAVERVADLRRDLARRSAEGTAG</sequence>
<dbReference type="InterPro" id="IPR011006">
    <property type="entry name" value="CheY-like_superfamily"/>
</dbReference>
<dbReference type="GO" id="GO:0005524">
    <property type="term" value="F:ATP binding"/>
    <property type="evidence" value="ECO:0007669"/>
    <property type="project" value="UniProtKB-KW"/>
</dbReference>
<dbReference type="SMART" id="SM00387">
    <property type="entry name" value="HATPase_c"/>
    <property type="match status" value="1"/>
</dbReference>
<evidence type="ECO:0000256" key="4">
    <source>
        <dbReference type="ARBA" id="ARBA00023012"/>
    </source>
</evidence>
<reference evidence="11 12" key="1">
    <citation type="submission" date="2018-12" db="EMBL/GenBank/DDBJ databases">
        <authorList>
            <person name="Grouzdev D.S."/>
            <person name="Krutkina M.S."/>
        </authorList>
    </citation>
    <scope>NUCLEOTIDE SEQUENCE [LARGE SCALE GENOMIC DNA]</scope>
    <source>
        <strain evidence="11 12">RmlP026</strain>
    </source>
</reference>
<dbReference type="SUPFAM" id="SSF47226">
    <property type="entry name" value="Histidine-containing phosphotransfer domain, HPT domain"/>
    <property type="match status" value="1"/>
</dbReference>
<keyword evidence="6" id="KW-1133">Transmembrane helix</keyword>
<feature type="transmembrane region" description="Helical" evidence="6">
    <location>
        <begin position="31"/>
        <end position="62"/>
    </location>
</feature>
<dbReference type="FunFam" id="3.30.565.10:FF:000010">
    <property type="entry name" value="Sensor histidine kinase RcsC"/>
    <property type="match status" value="1"/>
</dbReference>
<dbReference type="SMART" id="SM00448">
    <property type="entry name" value="REC"/>
    <property type="match status" value="1"/>
</dbReference>
<dbReference type="PROSITE" id="PS50109">
    <property type="entry name" value="HIS_KIN"/>
    <property type="match status" value="1"/>
</dbReference>